<keyword evidence="1" id="KW-0732">Signal</keyword>
<evidence type="ECO:0008006" key="4">
    <source>
        <dbReference type="Google" id="ProtNLM"/>
    </source>
</evidence>
<organism evidence="2 3">
    <name type="scientific">BD1-7 clade bacterium</name>
    <dbReference type="NCBI Taxonomy" id="2029982"/>
    <lineage>
        <taxon>Bacteria</taxon>
        <taxon>Pseudomonadati</taxon>
        <taxon>Pseudomonadota</taxon>
        <taxon>Gammaproteobacteria</taxon>
        <taxon>Cellvibrionales</taxon>
        <taxon>Spongiibacteraceae</taxon>
        <taxon>BD1-7 clade</taxon>
    </lineage>
</organism>
<dbReference type="OrthoDB" id="9882830at2"/>
<proteinExistence type="predicted"/>
<dbReference type="AlphaFoldDB" id="A0A5S9NXJ8"/>
<gene>
    <name evidence="2" type="ORF">DPBNPPHM_03271</name>
</gene>
<evidence type="ECO:0000313" key="2">
    <source>
        <dbReference type="EMBL" id="CAA0095372.1"/>
    </source>
</evidence>
<dbReference type="Proteomes" id="UP000434580">
    <property type="component" value="Unassembled WGS sequence"/>
</dbReference>
<evidence type="ECO:0000256" key="1">
    <source>
        <dbReference type="SAM" id="SignalP"/>
    </source>
</evidence>
<protein>
    <recommendedName>
        <fullName evidence="4">Chromosome partition protein Smc</fullName>
    </recommendedName>
</protein>
<name>A0A5S9NXJ8_9GAMM</name>
<dbReference type="EMBL" id="CACSII010000004">
    <property type="protein sequence ID" value="CAA0095372.1"/>
    <property type="molecule type" value="Genomic_DNA"/>
</dbReference>
<evidence type="ECO:0000313" key="3">
    <source>
        <dbReference type="Proteomes" id="UP000434580"/>
    </source>
</evidence>
<reference evidence="2 3" key="1">
    <citation type="submission" date="2019-11" db="EMBL/GenBank/DDBJ databases">
        <authorList>
            <person name="Holert J."/>
        </authorList>
    </citation>
    <scope>NUCLEOTIDE SEQUENCE [LARGE SCALE GENOMIC DNA]</scope>
    <source>
        <strain evidence="2">BC5_2</strain>
    </source>
</reference>
<feature type="chain" id="PRO_5030137975" description="Chromosome partition protein Smc" evidence="1">
    <location>
        <begin position="23"/>
        <end position="402"/>
    </location>
</feature>
<sequence length="402" mass="41838">MIKHMLATAALAHVFTAPMAFAQDDEPEMVYLDDTILTTTLCSNVSTTIGIGMGTGVDVSADIDGGAGWGLGFVGKIIGSYTVGSSVAVSAANESNVEIEVCIEQEALIAMYLGDSLTPEQQTPVLMYLGETVFNNGESADDTIDGMLVASYVSGAQIRRAEAVFRPMGVLIDTQTRILSGEISLLDTLDETVFAIEGLAEAMPLDPTLAAKLTGFRHDISGKIADVQQGINGICEKIANVSGIGAAADAMLTTCDQVGKLQQGGEALQANMRKVVAFTGDIAGQIKQVDKVIDGATKTLETIDKKAASSFGKIDSVTRTVGGTTRDVVQLGTDVNGSLSALTTSIDGVVSTVNSSIGGIKDIVIKPLELAAKASKEVIDTVLTQLEKVNGVLLDLTSKLRS</sequence>
<accession>A0A5S9NXJ8</accession>
<feature type="signal peptide" evidence="1">
    <location>
        <begin position="1"/>
        <end position="22"/>
    </location>
</feature>